<dbReference type="EMBL" id="BJNV01000050">
    <property type="protein sequence ID" value="GEC96692.1"/>
    <property type="molecule type" value="Genomic_DNA"/>
</dbReference>
<accession>A0A4Y4CX50</accession>
<evidence type="ECO:0000313" key="3">
    <source>
        <dbReference type="Proteomes" id="UP000318422"/>
    </source>
</evidence>
<dbReference type="Gene3D" id="2.60.40.1120">
    <property type="entry name" value="Carboxypeptidase-like, regulatory domain"/>
    <property type="match status" value="1"/>
</dbReference>
<reference evidence="2 3" key="1">
    <citation type="submission" date="2019-06" db="EMBL/GenBank/DDBJ databases">
        <title>Whole genome shotgun sequence of Zoogloea ramigera NBRC 15342.</title>
        <authorList>
            <person name="Hosoyama A."/>
            <person name="Uohara A."/>
            <person name="Ohji S."/>
            <person name="Ichikawa N."/>
        </authorList>
    </citation>
    <scope>NUCLEOTIDE SEQUENCE [LARGE SCALE GENOMIC DNA]</scope>
    <source>
        <strain evidence="2 3">NBRC 15342</strain>
    </source>
</reference>
<dbReference type="AlphaFoldDB" id="A0A4Y4CX50"/>
<dbReference type="SUPFAM" id="SSF49452">
    <property type="entry name" value="Starch-binding domain-like"/>
    <property type="match status" value="1"/>
</dbReference>
<comment type="caution">
    <text evidence="2">The sequence shown here is derived from an EMBL/GenBank/DDBJ whole genome shotgun (WGS) entry which is preliminary data.</text>
</comment>
<evidence type="ECO:0008006" key="4">
    <source>
        <dbReference type="Google" id="ProtNLM"/>
    </source>
</evidence>
<dbReference type="InterPro" id="IPR013784">
    <property type="entry name" value="Carb-bd-like_fold"/>
</dbReference>
<dbReference type="OrthoDB" id="7056905at2"/>
<organism evidence="2 3">
    <name type="scientific">Zoogloea ramigera</name>
    <dbReference type="NCBI Taxonomy" id="350"/>
    <lineage>
        <taxon>Bacteria</taxon>
        <taxon>Pseudomonadati</taxon>
        <taxon>Pseudomonadota</taxon>
        <taxon>Betaproteobacteria</taxon>
        <taxon>Rhodocyclales</taxon>
        <taxon>Zoogloeaceae</taxon>
        <taxon>Zoogloea</taxon>
    </lineage>
</organism>
<proteinExistence type="predicted"/>
<dbReference type="GO" id="GO:0030246">
    <property type="term" value="F:carbohydrate binding"/>
    <property type="evidence" value="ECO:0007669"/>
    <property type="project" value="InterPro"/>
</dbReference>
<gene>
    <name evidence="2" type="ORF">ZRA01_27650</name>
</gene>
<name>A0A4Y4CX50_ZOORA</name>
<evidence type="ECO:0000313" key="2">
    <source>
        <dbReference type="EMBL" id="GEC96692.1"/>
    </source>
</evidence>
<protein>
    <recommendedName>
        <fullName evidence="4">Carboxypeptidase family protein</fullName>
    </recommendedName>
</protein>
<sequence length="256" mass="27483">MTNLGEGVAIGTLPPTKYAEEPRQPGNLVLTLKETSSGEVIKDVKVSIAGASSGEATTNAAGQCRFDGIAAGFYALTLTQDEFEMSPDRARFAIHPDQTLKLNIKVRRVLTTVVMKRIHVRGTLKAATGDKSELEYGHWWVEVDGSQSFGWWPASGVSIGGTFSGVPGVLNEMKGAGGTATRDPHHGDPGDEEFSPSVLNGKSAADIKKSIGDFASGFSGKYGSTWRWPGKYNCHNFQEQMMKDVGLSKSNSKNLK</sequence>
<evidence type="ECO:0000256" key="1">
    <source>
        <dbReference type="SAM" id="MobiDB-lite"/>
    </source>
</evidence>
<dbReference type="Proteomes" id="UP000318422">
    <property type="component" value="Unassembled WGS sequence"/>
</dbReference>
<keyword evidence="3" id="KW-1185">Reference proteome</keyword>
<dbReference type="RefSeq" id="WP_141353250.1">
    <property type="nucleotide sequence ID" value="NZ_BJNV01000050.1"/>
</dbReference>
<feature type="region of interest" description="Disordered" evidence="1">
    <location>
        <begin position="175"/>
        <end position="198"/>
    </location>
</feature>